<dbReference type="Pfam" id="PF01497">
    <property type="entry name" value="Peripla_BP_2"/>
    <property type="match status" value="1"/>
</dbReference>
<dbReference type="PROSITE" id="PS50983">
    <property type="entry name" value="FE_B12_PBP"/>
    <property type="match status" value="1"/>
</dbReference>
<evidence type="ECO:0000313" key="3">
    <source>
        <dbReference type="EMBL" id="WOH41949.1"/>
    </source>
</evidence>
<dbReference type="EMBL" id="CP136601">
    <property type="protein sequence ID" value="WOH41949.1"/>
    <property type="molecule type" value="Genomic_DNA"/>
</dbReference>
<dbReference type="InterPro" id="IPR002491">
    <property type="entry name" value="ABC_transptr_periplasmic_BD"/>
</dbReference>
<feature type="chain" id="PRO_5045859625" evidence="1">
    <location>
        <begin position="25"/>
        <end position="359"/>
    </location>
</feature>
<keyword evidence="1" id="KW-0732">Signal</keyword>
<dbReference type="Proteomes" id="UP001302613">
    <property type="component" value="Chromosome"/>
</dbReference>
<proteinExistence type="predicted"/>
<evidence type="ECO:0000256" key="1">
    <source>
        <dbReference type="SAM" id="SignalP"/>
    </source>
</evidence>
<accession>A0ABZ0GYE5</accession>
<name>A0ABZ0GYE5_9ENTR</name>
<dbReference type="Gene3D" id="1.20.58.2180">
    <property type="match status" value="1"/>
</dbReference>
<evidence type="ECO:0000313" key="4">
    <source>
        <dbReference type="Proteomes" id="UP001302613"/>
    </source>
</evidence>
<dbReference type="InterPro" id="IPR050902">
    <property type="entry name" value="ABC_Transporter_SBP"/>
</dbReference>
<dbReference type="Gene3D" id="3.40.50.1980">
    <property type="entry name" value="Nitrogenase molybdenum iron protein domain"/>
    <property type="match status" value="2"/>
</dbReference>
<dbReference type="PANTHER" id="PTHR30535:SF33">
    <property type="entry name" value="PERIPLASMIC BINDING PROTEIN"/>
    <property type="match status" value="1"/>
</dbReference>
<sequence>MLNGKILFSLFISSMILLSTASYANSSEASKTINDQNMKNSEEIPIKFNRIIITGNCPFGVIMASDLAYKHVVGVGPWAFLHSNMKLLKDMKPDIDRITTDFINKDYVVNMESLLNLQPDIIYYYGKTQNDNLERAGIPTINLDAGGDTKFEPVVTQTYWENEFNQTLGLPHSHKFSDAWKISLNEAKPYAEKIKSQHIRALYLEQSDGKELKVSGPKTYGDTYLKMAGMENVASDLVVKGDAGRYINVSMEQIIQWDPDIVFVVFGSAKDILNNKNSGQDWHNVKAFKDGKIFSTPVGLHNWGGLSAETALLPLFMINKFNPDYITDAELKVATRLHYKKVFDYEIPDALLTDELRQR</sequence>
<protein>
    <submittedName>
        <fullName evidence="3">ABC transporter substrate-binding protein</fullName>
    </submittedName>
</protein>
<feature type="domain" description="Fe/B12 periplasmic-binding" evidence="2">
    <location>
        <begin position="50"/>
        <end position="329"/>
    </location>
</feature>
<dbReference type="SUPFAM" id="SSF53807">
    <property type="entry name" value="Helical backbone' metal receptor"/>
    <property type="match status" value="1"/>
</dbReference>
<gene>
    <name evidence="3" type="ORF">RY846_15045</name>
</gene>
<feature type="signal peptide" evidence="1">
    <location>
        <begin position="1"/>
        <end position="24"/>
    </location>
</feature>
<organism evidence="3 4">
    <name type="scientific">Citrobacter portucalensis</name>
    <dbReference type="NCBI Taxonomy" id="1639133"/>
    <lineage>
        <taxon>Bacteria</taxon>
        <taxon>Pseudomonadati</taxon>
        <taxon>Pseudomonadota</taxon>
        <taxon>Gammaproteobacteria</taxon>
        <taxon>Enterobacterales</taxon>
        <taxon>Enterobacteriaceae</taxon>
        <taxon>Citrobacter</taxon>
        <taxon>Citrobacter freundii complex</taxon>
    </lineage>
</organism>
<evidence type="ECO:0000259" key="2">
    <source>
        <dbReference type="PROSITE" id="PS50983"/>
    </source>
</evidence>
<dbReference type="PANTHER" id="PTHR30535">
    <property type="entry name" value="VITAMIN B12-BINDING PROTEIN"/>
    <property type="match status" value="1"/>
</dbReference>
<keyword evidence="4" id="KW-1185">Reference proteome</keyword>
<dbReference type="RefSeq" id="WP_234103677.1">
    <property type="nucleotide sequence ID" value="NZ_CP136601.1"/>
</dbReference>
<reference evidence="3 4" key="1">
    <citation type="submission" date="2023-10" db="EMBL/GenBank/DDBJ databases">
        <title>SFO-1, KPC-2, NDM-1 were first reported in Portuguese citrobacter collected clinically.</title>
        <authorList>
            <person name="Guo K."/>
        </authorList>
    </citation>
    <scope>NUCLEOTIDE SEQUENCE [LARGE SCALE GENOMIC DNA]</scope>
    <source>
        <strain evidence="3 4">L2724hy</strain>
    </source>
</reference>